<keyword evidence="8" id="KW-0184">Conjugation</keyword>
<feature type="transmembrane region" description="Helical" evidence="11">
    <location>
        <begin position="73"/>
        <end position="91"/>
    </location>
</feature>
<keyword evidence="5" id="KW-1003">Cell membrane</keyword>
<keyword evidence="13" id="KW-0614">Plasmid</keyword>
<proteinExistence type="inferred from homology"/>
<evidence type="ECO:0000256" key="5">
    <source>
        <dbReference type="ARBA" id="ARBA00022475"/>
    </source>
</evidence>
<feature type="signal peptide" evidence="12">
    <location>
        <begin position="1"/>
        <end position="40"/>
    </location>
</feature>
<keyword evidence="12" id="KW-0732">Signal</keyword>
<evidence type="ECO:0000256" key="6">
    <source>
        <dbReference type="ARBA" id="ARBA00022519"/>
    </source>
</evidence>
<dbReference type="EMBL" id="KY680213">
    <property type="protein sequence ID" value="ASO63976.1"/>
    <property type="molecule type" value="Genomic_DNA"/>
</dbReference>
<comment type="similarity">
    <text evidence="3">Belongs to the TraA family.</text>
</comment>
<dbReference type="InterPro" id="IPR008873">
    <property type="entry name" value="TraA"/>
</dbReference>
<keyword evidence="11" id="KW-1133">Transmembrane helix</keyword>
<protein>
    <recommendedName>
        <fullName evidence="4">Pilin</fullName>
    </recommendedName>
</protein>
<sequence length="118" mass="12286">MNMTDVSVINAVPATPAKKKLSKVALLKALKFALPVAALAAFFPETVLASTAGKDLMASGNETVKGTFGKDSSVVKWVILAEVLVGAVMYMTTKNLKFLAGFAILSVFIAVGMSVAGY</sequence>
<comment type="subunit">
    <text evidence="10">Monomer. Interacts with itself to form filaments; also interacts with TraQ.</text>
</comment>
<name>A0A221ZN63_KLEAE</name>
<dbReference type="NCBIfam" id="TIGR02758">
    <property type="entry name" value="TraA_TIGR"/>
    <property type="match status" value="1"/>
</dbReference>
<evidence type="ECO:0000256" key="11">
    <source>
        <dbReference type="SAM" id="Phobius"/>
    </source>
</evidence>
<evidence type="ECO:0000256" key="4">
    <source>
        <dbReference type="ARBA" id="ARBA00018586"/>
    </source>
</evidence>
<evidence type="ECO:0000256" key="8">
    <source>
        <dbReference type="ARBA" id="ARBA00022971"/>
    </source>
</evidence>
<reference evidence="13" key="1">
    <citation type="submission" date="2017-02" db="EMBL/GenBank/DDBJ databases">
        <title>Enterobacter spp. isolates harbouring carbapenemases isolated from food.</title>
        <authorList>
            <person name="Boyd D.A."/>
            <person name="Mataseje L.F."/>
            <person name="Mulvey M.R."/>
        </authorList>
    </citation>
    <scope>NUCLEOTIDE SEQUENCE</scope>
    <source>
        <strain evidence="13">N15-1247</strain>
        <plasmid evidence="13">pN151247-1</plasmid>
    </source>
</reference>
<evidence type="ECO:0000256" key="12">
    <source>
        <dbReference type="SAM" id="SignalP"/>
    </source>
</evidence>
<organism evidence="13">
    <name type="scientific">Klebsiella aerogenes</name>
    <name type="common">Enterobacter aerogenes</name>
    <dbReference type="NCBI Taxonomy" id="548"/>
    <lineage>
        <taxon>Bacteria</taxon>
        <taxon>Pseudomonadati</taxon>
        <taxon>Pseudomonadota</taxon>
        <taxon>Gammaproteobacteria</taxon>
        <taxon>Enterobacterales</taxon>
        <taxon>Enterobacteriaceae</taxon>
        <taxon>Klebsiella/Raoultella group</taxon>
        <taxon>Klebsiella</taxon>
    </lineage>
</organism>
<keyword evidence="9 11" id="KW-0472">Membrane</keyword>
<feature type="chain" id="PRO_5012443030" description="Pilin" evidence="12">
    <location>
        <begin position="41"/>
        <end position="118"/>
    </location>
</feature>
<evidence type="ECO:0000256" key="7">
    <source>
        <dbReference type="ARBA" id="ARBA00022525"/>
    </source>
</evidence>
<evidence type="ECO:0000256" key="2">
    <source>
        <dbReference type="ARBA" id="ARBA00004613"/>
    </source>
</evidence>
<evidence type="ECO:0000256" key="9">
    <source>
        <dbReference type="ARBA" id="ARBA00023136"/>
    </source>
</evidence>
<feature type="transmembrane region" description="Helical" evidence="11">
    <location>
        <begin position="98"/>
        <end position="117"/>
    </location>
</feature>
<evidence type="ECO:0000256" key="1">
    <source>
        <dbReference type="ARBA" id="ARBA00004429"/>
    </source>
</evidence>
<evidence type="ECO:0000256" key="3">
    <source>
        <dbReference type="ARBA" id="ARBA00009586"/>
    </source>
</evidence>
<evidence type="ECO:0000256" key="10">
    <source>
        <dbReference type="ARBA" id="ARBA00026027"/>
    </source>
</evidence>
<dbReference type="NCBIfam" id="NF010294">
    <property type="entry name" value="PRK13734.1"/>
    <property type="match status" value="1"/>
</dbReference>
<keyword evidence="7" id="KW-0964">Secreted</keyword>
<geneLocation type="plasmid" evidence="13">
    <name>pN151247-1</name>
</geneLocation>
<dbReference type="AlphaFoldDB" id="A0A221ZN63"/>
<dbReference type="Pfam" id="PF05513">
    <property type="entry name" value="TraA"/>
    <property type="match status" value="1"/>
</dbReference>
<evidence type="ECO:0000313" key="13">
    <source>
        <dbReference type="EMBL" id="ASO63976.1"/>
    </source>
</evidence>
<accession>A0A221ZN63</accession>
<keyword evidence="11" id="KW-0812">Transmembrane</keyword>
<keyword evidence="6" id="KW-0997">Cell inner membrane</keyword>
<comment type="subcellular location">
    <subcellularLocation>
        <location evidence="1">Cell inner membrane</location>
        <topology evidence="1">Multi-pass membrane protein</topology>
    </subcellularLocation>
    <subcellularLocation>
        <location evidence="2">Secreted</location>
    </subcellularLocation>
</comment>
<gene>
    <name evidence="13" type="primary">traA</name>
</gene>
<dbReference type="GO" id="GO:0005576">
    <property type="term" value="C:extracellular region"/>
    <property type="evidence" value="ECO:0007669"/>
    <property type="project" value="UniProtKB-SubCell"/>
</dbReference>
<dbReference type="GO" id="GO:0005886">
    <property type="term" value="C:plasma membrane"/>
    <property type="evidence" value="ECO:0007669"/>
    <property type="project" value="UniProtKB-SubCell"/>
</dbReference>